<dbReference type="PANTHER" id="PTHR21197">
    <property type="entry name" value="UDP-GALACTOPYRANOSE MUTASE"/>
    <property type="match status" value="1"/>
</dbReference>
<reference evidence="2" key="1">
    <citation type="journal article" date="2018" name="Genome Biol.">
        <title>SKESA: strategic k-mer extension for scrupulous assemblies.</title>
        <authorList>
            <person name="Souvorov A."/>
            <person name="Agarwala R."/>
            <person name="Lipman D.J."/>
        </authorList>
    </citation>
    <scope>NUCLEOTIDE SEQUENCE</scope>
    <source>
        <strain evidence="2">ID125378</strain>
    </source>
</reference>
<dbReference type="Gene3D" id="3.40.50.720">
    <property type="entry name" value="NAD(P)-binding Rossmann-like Domain"/>
    <property type="match status" value="2"/>
</dbReference>
<dbReference type="InterPro" id="IPR015899">
    <property type="entry name" value="UDP-GalPyranose_mutase_C"/>
</dbReference>
<reference evidence="2" key="2">
    <citation type="submission" date="2018-07" db="EMBL/GenBank/DDBJ databases">
        <authorList>
            <consortium name="NCBI Pathogen Detection Project"/>
        </authorList>
    </citation>
    <scope>NUCLEOTIDE SEQUENCE</scope>
    <source>
        <strain evidence="2">ID125378</strain>
    </source>
</reference>
<name>A0A733G2R1_SALET</name>
<dbReference type="Pfam" id="PF03275">
    <property type="entry name" value="GLF"/>
    <property type="match status" value="1"/>
</dbReference>
<comment type="caution">
    <text evidence="2">The sequence shown here is derived from an EMBL/GenBank/DDBJ whole genome shotgun (WGS) entry which is preliminary data.</text>
</comment>
<protein>
    <submittedName>
        <fullName evidence="2">NAD(P)-binding protein</fullName>
    </submittedName>
</protein>
<feature type="non-terminal residue" evidence="2">
    <location>
        <position position="274"/>
    </location>
</feature>
<dbReference type="GO" id="GO:0005829">
    <property type="term" value="C:cytosol"/>
    <property type="evidence" value="ECO:0007669"/>
    <property type="project" value="TreeGrafter"/>
</dbReference>
<gene>
    <name evidence="2" type="ORF">G4J70_004529</name>
</gene>
<dbReference type="PANTHER" id="PTHR21197:SF0">
    <property type="entry name" value="UDP-GALACTOPYRANOSE MUTASE"/>
    <property type="match status" value="1"/>
</dbReference>
<organism evidence="2">
    <name type="scientific">Salmonella enterica subsp. enterica serovar Heidelberg</name>
    <dbReference type="NCBI Taxonomy" id="611"/>
    <lineage>
        <taxon>Bacteria</taxon>
        <taxon>Pseudomonadati</taxon>
        <taxon>Pseudomonadota</taxon>
        <taxon>Gammaproteobacteria</taxon>
        <taxon>Enterobacterales</taxon>
        <taxon>Enterobacteriaceae</taxon>
        <taxon>Salmonella</taxon>
    </lineage>
</organism>
<evidence type="ECO:0000259" key="1">
    <source>
        <dbReference type="Pfam" id="PF03275"/>
    </source>
</evidence>
<dbReference type="GO" id="GO:0050660">
    <property type="term" value="F:flavin adenine dinucleotide binding"/>
    <property type="evidence" value="ECO:0007669"/>
    <property type="project" value="TreeGrafter"/>
</dbReference>
<dbReference type="SUPFAM" id="SSF51971">
    <property type="entry name" value="Nucleotide-binding domain"/>
    <property type="match status" value="1"/>
</dbReference>
<evidence type="ECO:0000313" key="2">
    <source>
        <dbReference type="EMBL" id="HAE5560575.1"/>
    </source>
</evidence>
<dbReference type="EMBL" id="DAASHP010000206">
    <property type="protein sequence ID" value="HAE5560575.1"/>
    <property type="molecule type" value="Genomic_DNA"/>
</dbReference>
<dbReference type="AlphaFoldDB" id="A0A733G2R1"/>
<proteinExistence type="predicted"/>
<dbReference type="GO" id="GO:0008767">
    <property type="term" value="F:UDP-galactopyranose mutase activity"/>
    <property type="evidence" value="ECO:0007669"/>
    <property type="project" value="InterPro"/>
</dbReference>
<feature type="domain" description="UDP-galactopyranose mutase C-terminal" evidence="1">
    <location>
        <begin position="150"/>
        <end position="272"/>
    </location>
</feature>
<dbReference type="Pfam" id="PF13450">
    <property type="entry name" value="NAD_binding_8"/>
    <property type="match status" value="1"/>
</dbReference>
<dbReference type="FunFam" id="3.40.50.720:FF:000354">
    <property type="entry name" value="UDP-galactopyranose mutase"/>
    <property type="match status" value="1"/>
</dbReference>
<accession>A0A733G2R1</accession>
<sequence length="274" mass="31460">MQRKKILIVGAGLSGAVIARQLAEQGHVVNIIDQRSHIGGNAYDARDEHTGIMVHVYGPHIFHTDNETVWNYVNKYAEMMPYINKVKATVNGQVFSLPINLHTINQFFGVACSPDDARKLLLQKCDSTILEPQNFEQQALRFIGKELYEAFFKGYTIKQWGLHPSALPASVLKRIPVRFNYDDNYFNHKFQGIPKFGYTQMVKSIVEHENIAVELCRSYTQEMRTDYDHVFFSGALDAFYSCQYGRLEYRTLDLKKIICQSDYQGCAVMNYCSI</sequence>